<keyword evidence="4 5" id="KW-0472">Membrane</keyword>
<dbReference type="PANTHER" id="PTHR36926:SF1">
    <property type="entry name" value="COLICIN V PRODUCTION PROTEIN"/>
    <property type="match status" value="1"/>
</dbReference>
<evidence type="ECO:0000313" key="6">
    <source>
        <dbReference type="EMBL" id="MBB6523355.1"/>
    </source>
</evidence>
<comment type="subcellular location">
    <subcellularLocation>
        <location evidence="1">Membrane</location>
        <topology evidence="1">Multi-pass membrane protein</topology>
    </subcellularLocation>
</comment>
<evidence type="ECO:0000256" key="4">
    <source>
        <dbReference type="ARBA" id="ARBA00023136"/>
    </source>
</evidence>
<dbReference type="GO" id="GO:0009403">
    <property type="term" value="P:toxin biosynthetic process"/>
    <property type="evidence" value="ECO:0007669"/>
    <property type="project" value="InterPro"/>
</dbReference>
<evidence type="ECO:0000256" key="2">
    <source>
        <dbReference type="ARBA" id="ARBA00022692"/>
    </source>
</evidence>
<dbReference type="InterPro" id="IPR003825">
    <property type="entry name" value="Colicin-V_CvpA"/>
</dbReference>
<dbReference type="GO" id="GO:0016020">
    <property type="term" value="C:membrane"/>
    <property type="evidence" value="ECO:0007669"/>
    <property type="project" value="UniProtKB-SubCell"/>
</dbReference>
<evidence type="ECO:0000256" key="5">
    <source>
        <dbReference type="SAM" id="Phobius"/>
    </source>
</evidence>
<dbReference type="AlphaFoldDB" id="A0A7X0JW49"/>
<accession>A0A7X0JW49</accession>
<name>A0A7X0JW49_9GAMM</name>
<dbReference type="InParanoid" id="A0A7X0JW49"/>
<keyword evidence="7" id="KW-1185">Reference proteome</keyword>
<gene>
    <name evidence="6" type="ORF">HNR48_003657</name>
</gene>
<dbReference type="Pfam" id="PF02674">
    <property type="entry name" value="Colicin_V"/>
    <property type="match status" value="1"/>
</dbReference>
<organism evidence="6 7">
    <name type="scientific">Pseudoteredinibacter isoporae</name>
    <dbReference type="NCBI Taxonomy" id="570281"/>
    <lineage>
        <taxon>Bacteria</taxon>
        <taxon>Pseudomonadati</taxon>
        <taxon>Pseudomonadota</taxon>
        <taxon>Gammaproteobacteria</taxon>
        <taxon>Cellvibrionales</taxon>
        <taxon>Cellvibrionaceae</taxon>
        <taxon>Pseudoteredinibacter</taxon>
    </lineage>
</organism>
<reference evidence="6 7" key="1">
    <citation type="submission" date="2020-08" db="EMBL/GenBank/DDBJ databases">
        <title>Genomic Encyclopedia of Type Strains, Phase IV (KMG-IV): sequencing the most valuable type-strain genomes for metagenomic binning, comparative biology and taxonomic classification.</title>
        <authorList>
            <person name="Goeker M."/>
        </authorList>
    </citation>
    <scope>NUCLEOTIDE SEQUENCE [LARGE SCALE GENOMIC DNA]</scope>
    <source>
        <strain evidence="6 7">DSM 22368</strain>
    </source>
</reference>
<dbReference type="RefSeq" id="WP_166848099.1">
    <property type="nucleotide sequence ID" value="NZ_JAAONY010000003.1"/>
</dbReference>
<keyword evidence="3 5" id="KW-1133">Transmembrane helix</keyword>
<dbReference type="PANTHER" id="PTHR36926">
    <property type="entry name" value="COLICIN V PRODUCTION PROTEIN"/>
    <property type="match status" value="1"/>
</dbReference>
<keyword evidence="2 5" id="KW-0812">Transmembrane</keyword>
<evidence type="ECO:0000313" key="7">
    <source>
        <dbReference type="Proteomes" id="UP000528457"/>
    </source>
</evidence>
<dbReference type="InterPro" id="IPR052719">
    <property type="entry name" value="CvpA-like"/>
</dbReference>
<evidence type="ECO:0000256" key="3">
    <source>
        <dbReference type="ARBA" id="ARBA00022989"/>
    </source>
</evidence>
<feature type="transmembrane region" description="Helical" evidence="5">
    <location>
        <begin position="30"/>
        <end position="46"/>
    </location>
</feature>
<comment type="caution">
    <text evidence="6">The sequence shown here is derived from an EMBL/GenBank/DDBJ whole genome shotgun (WGS) entry which is preliminary data.</text>
</comment>
<feature type="transmembrane region" description="Helical" evidence="5">
    <location>
        <begin position="6"/>
        <end position="23"/>
    </location>
</feature>
<dbReference type="FunCoup" id="A0A7X0JW49">
    <property type="interactions" value="147"/>
</dbReference>
<evidence type="ECO:0000256" key="1">
    <source>
        <dbReference type="ARBA" id="ARBA00004141"/>
    </source>
</evidence>
<feature type="transmembrane region" description="Helical" evidence="5">
    <location>
        <begin position="66"/>
        <end position="87"/>
    </location>
</feature>
<protein>
    <submittedName>
        <fullName evidence="6">Membrane protein required for colicin V production</fullName>
    </submittedName>
</protein>
<feature type="transmembrane region" description="Helical" evidence="5">
    <location>
        <begin position="102"/>
        <end position="123"/>
    </location>
</feature>
<sequence>MALVWADWLILGIIGVSSLVGMIRGLIKEALSLVNLAAAFLVAMSFKSQLAPMLGGWLSTPSLRELAAFAMLFLMTLIAGSLLNYLLSQLVRATGLSGTDRLLGVLFGALRGVAIVLAMVIIIPKILPVEQDPWWQASTMIAYFKGMEGWAIGTADQAFEWFKSLF</sequence>
<proteinExistence type="predicted"/>
<dbReference type="EMBL" id="JACHHT010000003">
    <property type="protein sequence ID" value="MBB6523355.1"/>
    <property type="molecule type" value="Genomic_DNA"/>
</dbReference>
<dbReference type="Proteomes" id="UP000528457">
    <property type="component" value="Unassembled WGS sequence"/>
</dbReference>